<proteinExistence type="predicted"/>
<dbReference type="NCBIfam" id="TIGR01551">
    <property type="entry name" value="major_capsid_P2"/>
    <property type="match status" value="1"/>
</dbReference>
<dbReference type="InterPro" id="IPR006441">
    <property type="entry name" value="Phage_P2_GpN"/>
</dbReference>
<organism evidence="1 2">
    <name type="scientific">Escherichia coli</name>
    <dbReference type="NCBI Taxonomy" id="562"/>
    <lineage>
        <taxon>Bacteria</taxon>
        <taxon>Pseudomonadati</taxon>
        <taxon>Pseudomonadota</taxon>
        <taxon>Gammaproteobacteria</taxon>
        <taxon>Enterobacterales</taxon>
        <taxon>Enterobacteriaceae</taxon>
        <taxon>Escherichia</taxon>
    </lineage>
</organism>
<name>A0A2X1NHT7_ECOLX</name>
<dbReference type="Pfam" id="PF05125">
    <property type="entry name" value="Phage_cap_P2"/>
    <property type="match status" value="1"/>
</dbReference>
<accession>A0A2X1NHT7</accession>
<dbReference type="EMBL" id="UGFC01000006">
    <property type="protein sequence ID" value="STM15417.1"/>
    <property type="molecule type" value="Genomic_DNA"/>
</dbReference>
<evidence type="ECO:0000313" key="2">
    <source>
        <dbReference type="Proteomes" id="UP000254174"/>
    </source>
</evidence>
<reference evidence="1 2" key="1">
    <citation type="submission" date="2018-06" db="EMBL/GenBank/DDBJ databases">
        <authorList>
            <consortium name="Pathogen Informatics"/>
            <person name="Doyle S."/>
        </authorList>
    </citation>
    <scope>NUCLEOTIDE SEQUENCE [LARGE SCALE GENOMIC DNA]</scope>
    <source>
        <strain evidence="1 2">NCTC7922</strain>
    </source>
</reference>
<gene>
    <name evidence="1" type="primary">N_3</name>
    <name evidence="1" type="ORF">NCTC7922_01838</name>
</gene>
<dbReference type="Proteomes" id="UP000254174">
    <property type="component" value="Unassembled WGS sequence"/>
</dbReference>
<sequence length="364" mass="40766">MGNRLTLSREGRSNLEAYLARQAELAETTVERLGKTFSVDPAVHQKMENAIKESDELLKRINSIGVDDQEGEKVLVNTSGPIASTNSTSDGVKRRNPADVSDLASRRYRCEQVNYDTFISYAQIDAWSSQKNFQQLLSAQITRQIALDRIMIGFNGESHAIISDRSANPKLQDVNTGWLKHIREHATTRVVKAMTLTRRDHENKLVAKGDYGNADAMVNDIRSSVLDEWHKDAPDLVVVMGRNLFNTLRLPMINAISTTNPNTELVAGQLITASRTIGALPTFFAPYFPDDAMLITSFSNLSVYFQKGSLRRFIREEPEYNRIATYQSMNDCYVVEDYGKCALIEGISFAGEDPEDKKEAEAQA</sequence>
<dbReference type="AlphaFoldDB" id="A0A2X1NHT7"/>
<evidence type="ECO:0000313" key="1">
    <source>
        <dbReference type="EMBL" id="STM15417.1"/>
    </source>
</evidence>
<protein>
    <submittedName>
        <fullName evidence="1">Capsid proteins (GpN)</fullName>
    </submittedName>
</protein>